<evidence type="ECO:0000313" key="8">
    <source>
        <dbReference type="Proteomes" id="UP000294702"/>
    </source>
</evidence>
<feature type="binding site" evidence="5">
    <location>
        <position position="205"/>
    </location>
    <ligand>
        <name>Fe cation</name>
        <dbReference type="ChEBI" id="CHEBI:24875"/>
        <label>2</label>
    </ligand>
</feature>
<dbReference type="EMBL" id="SMFT01000002">
    <property type="protein sequence ID" value="TCJ98372.1"/>
    <property type="molecule type" value="Genomic_DNA"/>
</dbReference>
<reference evidence="7 8" key="1">
    <citation type="submission" date="2019-03" db="EMBL/GenBank/DDBJ databases">
        <title>Genomic Encyclopedia of Type Strains, Phase IV (KMG-IV): sequencing the most valuable type-strain genomes for metagenomic binning, comparative biology and taxonomic classification.</title>
        <authorList>
            <person name="Goeker M."/>
        </authorList>
    </citation>
    <scope>NUCLEOTIDE SEQUENCE [LARGE SCALE GENOMIC DNA]</scope>
    <source>
        <strain evidence="7 8">DSM 15534</strain>
    </source>
</reference>
<feature type="binding site" evidence="5">
    <location>
        <position position="207"/>
    </location>
    <ligand>
        <name>AMP</name>
        <dbReference type="ChEBI" id="CHEBI:456215"/>
    </ligand>
</feature>
<keyword evidence="5" id="KW-0114">cAMP</keyword>
<feature type="binding site" evidence="5">
    <location>
        <position position="22"/>
    </location>
    <ligand>
        <name>Fe cation</name>
        <dbReference type="ChEBI" id="CHEBI:24875"/>
        <label>1</label>
    </ligand>
</feature>
<gene>
    <name evidence="5" type="primary">cpdA</name>
    <name evidence="7" type="ORF">EV694_0767</name>
</gene>
<feature type="binding site" evidence="5">
    <location>
        <position position="207"/>
    </location>
    <ligand>
        <name>Fe cation</name>
        <dbReference type="ChEBI" id="CHEBI:24875"/>
        <label>1</label>
    </ligand>
</feature>
<proteinExistence type="inferred from homology"/>
<dbReference type="InterPro" id="IPR004843">
    <property type="entry name" value="Calcineurin-like_PHP"/>
</dbReference>
<feature type="binding site" evidence="5">
    <location>
        <position position="64"/>
    </location>
    <ligand>
        <name>Fe cation</name>
        <dbReference type="ChEBI" id="CHEBI:24875"/>
        <label>2</label>
    </ligand>
</feature>
<dbReference type="GO" id="GO:0046872">
    <property type="term" value="F:metal ion binding"/>
    <property type="evidence" value="ECO:0007669"/>
    <property type="project" value="UniProtKB-UniRule"/>
</dbReference>
<dbReference type="Gene3D" id="3.60.21.10">
    <property type="match status" value="1"/>
</dbReference>
<feature type="binding site" evidence="5">
    <location>
        <position position="24"/>
    </location>
    <ligand>
        <name>AMP</name>
        <dbReference type="ChEBI" id="CHEBI:456215"/>
    </ligand>
</feature>
<keyword evidence="5" id="KW-0547">Nucleotide-binding</keyword>
<dbReference type="RefSeq" id="WP_243645971.1">
    <property type="nucleotide sequence ID" value="NZ_SMFT01000002.1"/>
</dbReference>
<dbReference type="GO" id="GO:0004115">
    <property type="term" value="F:3',5'-cyclic-AMP phosphodiesterase activity"/>
    <property type="evidence" value="ECO:0007669"/>
    <property type="project" value="UniProtKB-UniRule"/>
</dbReference>
<dbReference type="NCBIfam" id="NF008359">
    <property type="entry name" value="PRK11148.1"/>
    <property type="match status" value="1"/>
</dbReference>
<comment type="function">
    <text evidence="5">Hydrolyzes cAMP to 5'-AMP. Plays an important regulatory role in modulating the intracellular concentration of cAMP, thereby influencing cAMP-dependent processes.</text>
</comment>
<evidence type="ECO:0000256" key="3">
    <source>
        <dbReference type="ARBA" id="ARBA00023004"/>
    </source>
</evidence>
<feature type="binding site" evidence="5">
    <location>
        <position position="166"/>
    </location>
    <ligand>
        <name>Fe cation</name>
        <dbReference type="ChEBI" id="CHEBI:24875"/>
        <label>2</label>
    </ligand>
</feature>
<feature type="binding site" evidence="5">
    <location>
        <position position="24"/>
    </location>
    <ligand>
        <name>Fe cation</name>
        <dbReference type="ChEBI" id="CHEBI:24875"/>
        <label>1</label>
    </ligand>
</feature>
<evidence type="ECO:0000256" key="1">
    <source>
        <dbReference type="ARBA" id="ARBA00022723"/>
    </source>
</evidence>
<evidence type="ECO:0000256" key="4">
    <source>
        <dbReference type="ARBA" id="ARBA00025742"/>
    </source>
</evidence>
<evidence type="ECO:0000256" key="2">
    <source>
        <dbReference type="ARBA" id="ARBA00022801"/>
    </source>
</evidence>
<dbReference type="HAMAP" id="MF_00905">
    <property type="entry name" value="cAMP_phosphodiest_CpdA"/>
    <property type="match status" value="1"/>
</dbReference>
<dbReference type="PANTHER" id="PTHR42988">
    <property type="entry name" value="PHOSPHOHYDROLASE"/>
    <property type="match status" value="1"/>
</dbReference>
<evidence type="ECO:0000256" key="5">
    <source>
        <dbReference type="HAMAP-Rule" id="MF_00905"/>
    </source>
</evidence>
<dbReference type="InterPro" id="IPR050884">
    <property type="entry name" value="CNP_phosphodiesterase-III"/>
</dbReference>
<evidence type="ECO:0000313" key="7">
    <source>
        <dbReference type="EMBL" id="TCJ98372.1"/>
    </source>
</evidence>
<feature type="binding site" evidence="5">
    <location>
        <position position="64"/>
    </location>
    <ligand>
        <name>AMP</name>
        <dbReference type="ChEBI" id="CHEBI:456215"/>
    </ligand>
</feature>
<keyword evidence="1 5" id="KW-0479">Metal-binding</keyword>
<dbReference type="PANTHER" id="PTHR42988:SF2">
    <property type="entry name" value="CYCLIC NUCLEOTIDE PHOSPHODIESTERASE CBUA0032-RELATED"/>
    <property type="match status" value="1"/>
</dbReference>
<keyword evidence="3 5" id="KW-0408">Iron</keyword>
<feature type="binding site" evidence="5">
    <location>
        <position position="64"/>
    </location>
    <ligand>
        <name>Fe cation</name>
        <dbReference type="ChEBI" id="CHEBI:24875"/>
        <label>1</label>
    </ligand>
</feature>
<organism evidence="7 8">
    <name type="scientific">Volucribacter psittacicida</name>
    <dbReference type="NCBI Taxonomy" id="203482"/>
    <lineage>
        <taxon>Bacteria</taxon>
        <taxon>Pseudomonadati</taxon>
        <taxon>Pseudomonadota</taxon>
        <taxon>Gammaproteobacteria</taxon>
        <taxon>Pasteurellales</taxon>
        <taxon>Pasteurellaceae</taxon>
        <taxon>Volucribacter</taxon>
    </lineage>
</organism>
<name>A0A4R1FX84_9PAST</name>
<dbReference type="InterPro" id="IPR046379">
    <property type="entry name" value="cAMP_phosphodiest_CpdA"/>
</dbReference>
<dbReference type="SUPFAM" id="SSF56300">
    <property type="entry name" value="Metallo-dependent phosphatases"/>
    <property type="match status" value="1"/>
</dbReference>
<keyword evidence="2 5" id="KW-0378">Hydrolase</keyword>
<protein>
    <recommendedName>
        <fullName evidence="5">3',5'-cyclic adenosine monophosphate phosphodiesterase CpdA</fullName>
        <shortName evidence="5">3',5'-cyclic AMP phosphodiesterase</shortName>
        <shortName evidence="5">cAMP phosphodiesterase</shortName>
        <ecNumber evidence="5">3.1.4.53</ecNumber>
    </recommendedName>
</protein>
<dbReference type="Pfam" id="PF00149">
    <property type="entry name" value="Metallophos"/>
    <property type="match status" value="1"/>
</dbReference>
<dbReference type="InterPro" id="IPR029052">
    <property type="entry name" value="Metallo-depent_PP-like"/>
</dbReference>
<dbReference type="Proteomes" id="UP000294702">
    <property type="component" value="Unassembled WGS sequence"/>
</dbReference>
<feature type="domain" description="Calcineurin-like phosphoesterase" evidence="6">
    <location>
        <begin position="15"/>
        <end position="208"/>
    </location>
</feature>
<comment type="caution">
    <text evidence="7">The sequence shown here is derived from an EMBL/GenBank/DDBJ whole genome shotgun (WGS) entry which is preliminary data.</text>
</comment>
<dbReference type="InterPro" id="IPR026575">
    <property type="entry name" value="GpdQ/CpdA-like"/>
</dbReference>
<accession>A0A4R1FX84</accession>
<comment type="similarity">
    <text evidence="4 5">Belongs to the cyclic nucleotide phosphodiesterase class-III family.</text>
</comment>
<keyword evidence="8" id="KW-1185">Reference proteome</keyword>
<dbReference type="CDD" id="cd07402">
    <property type="entry name" value="MPP_GpdQ"/>
    <property type="match status" value="1"/>
</dbReference>
<dbReference type="EC" id="3.1.4.53" evidence="5"/>
<feature type="binding site" evidence="5">
    <location>
        <position position="94"/>
    </location>
    <ligand>
        <name>Fe cation</name>
        <dbReference type="ChEBI" id="CHEBI:24875"/>
        <label>2</label>
    </ligand>
</feature>
<comment type="cofactor">
    <cofactor evidence="5">
        <name>Fe(2+)</name>
        <dbReference type="ChEBI" id="CHEBI:29033"/>
    </cofactor>
    <text evidence="5">Binds 2 Fe(2+) ions per subunit.</text>
</comment>
<comment type="catalytic activity">
    <reaction evidence="5">
        <text>3',5'-cyclic AMP + H2O = AMP + H(+)</text>
        <dbReference type="Rhea" id="RHEA:25277"/>
        <dbReference type="ChEBI" id="CHEBI:15377"/>
        <dbReference type="ChEBI" id="CHEBI:15378"/>
        <dbReference type="ChEBI" id="CHEBI:58165"/>
        <dbReference type="ChEBI" id="CHEBI:456215"/>
        <dbReference type="EC" id="3.1.4.53"/>
    </reaction>
</comment>
<evidence type="ECO:0000259" key="6">
    <source>
        <dbReference type="Pfam" id="PF00149"/>
    </source>
</evidence>
<dbReference type="AlphaFoldDB" id="A0A4R1FX84"/>
<feature type="binding site" evidence="5">
    <location>
        <begin position="94"/>
        <end position="95"/>
    </location>
    <ligand>
        <name>AMP</name>
        <dbReference type="ChEBI" id="CHEBI:456215"/>
    </ligand>
</feature>
<sequence length="277" mass="31750">MENLFSLDTAAGSVIRLLQITDPHLFADTNSELLGINTFASFQQVLAEIKQRNFAYDLILATGDLVQDNSEQGYLHFCQSIKQLDKICFWIPGNHDLQPKMRELLNQSHGNIHPAKHILLGDQWQILLLDSQVFGVPHGELSQYQLDWLQHTLTAYPERYSLIVLHHHLLSTNSAWLDQHNLRNSQHLADILAPFKQIKGILHGHIHQQVDSQWQGYPVMATPSTCIQFKPDCNQFTLDTLQPGWRELTLHPDGTITSQVHRIQQAQFLPNMQEEGY</sequence>
<dbReference type="GO" id="GO:0000166">
    <property type="term" value="F:nucleotide binding"/>
    <property type="evidence" value="ECO:0007669"/>
    <property type="project" value="UniProtKB-UniRule"/>
</dbReference>